<protein>
    <recommendedName>
        <fullName evidence="11">DUF2029 domain-containing protein</fullName>
    </recommendedName>
</protein>
<comment type="caution">
    <text evidence="9">The sequence shown here is derived from an EMBL/GenBank/DDBJ whole genome shotgun (WGS) entry which is preliminary data.</text>
</comment>
<evidence type="ECO:0000256" key="7">
    <source>
        <dbReference type="ARBA" id="ARBA00024033"/>
    </source>
</evidence>
<gene>
    <name evidence="9" type="ORF">BROFUL_02237</name>
</gene>
<dbReference type="InterPro" id="IPR018584">
    <property type="entry name" value="GT87"/>
</dbReference>
<evidence type="ECO:0000256" key="4">
    <source>
        <dbReference type="ARBA" id="ARBA00022692"/>
    </source>
</evidence>
<keyword evidence="2" id="KW-1003">Cell membrane</keyword>
<keyword evidence="4 8" id="KW-0812">Transmembrane</keyword>
<dbReference type="Proteomes" id="UP000034954">
    <property type="component" value="Unassembled WGS sequence"/>
</dbReference>
<keyword evidence="10" id="KW-1185">Reference proteome</keyword>
<reference evidence="9 10" key="1">
    <citation type="journal article" date="2013" name="BMC Microbiol.">
        <title>Identification of the type II cytochrome c maturation pathway in anammox bacteria by comparative genomics.</title>
        <authorList>
            <person name="Ferousi C."/>
            <person name="Speth D.R."/>
            <person name="Reimann J."/>
            <person name="Op den Camp H.J."/>
            <person name="Allen J.W."/>
            <person name="Keltjens J.T."/>
            <person name="Jetten M.S."/>
        </authorList>
    </citation>
    <scope>NUCLEOTIDE SEQUENCE [LARGE SCALE GENOMIC DNA]</scope>
    <source>
        <strain evidence="9">RU1</strain>
    </source>
</reference>
<feature type="transmembrane region" description="Helical" evidence="8">
    <location>
        <begin position="145"/>
        <end position="161"/>
    </location>
</feature>
<evidence type="ECO:0000313" key="10">
    <source>
        <dbReference type="Proteomes" id="UP000034954"/>
    </source>
</evidence>
<feature type="transmembrane region" description="Helical" evidence="8">
    <location>
        <begin position="12"/>
        <end position="36"/>
    </location>
</feature>
<evidence type="ECO:0000256" key="6">
    <source>
        <dbReference type="ARBA" id="ARBA00023136"/>
    </source>
</evidence>
<evidence type="ECO:0008006" key="11">
    <source>
        <dbReference type="Google" id="ProtNLM"/>
    </source>
</evidence>
<feature type="transmembrane region" description="Helical" evidence="8">
    <location>
        <begin position="168"/>
        <end position="190"/>
    </location>
</feature>
<keyword evidence="6 8" id="KW-0472">Membrane</keyword>
<evidence type="ECO:0000256" key="1">
    <source>
        <dbReference type="ARBA" id="ARBA00004651"/>
    </source>
</evidence>
<evidence type="ECO:0000313" key="9">
    <source>
        <dbReference type="EMBL" id="KKO19056.1"/>
    </source>
</evidence>
<keyword evidence="5 8" id="KW-1133">Transmembrane helix</keyword>
<organism evidence="9 10">
    <name type="scientific">Candidatus Brocadia fulgida</name>
    <dbReference type="NCBI Taxonomy" id="380242"/>
    <lineage>
        <taxon>Bacteria</taxon>
        <taxon>Pseudomonadati</taxon>
        <taxon>Planctomycetota</taxon>
        <taxon>Candidatus Brocadiia</taxon>
        <taxon>Candidatus Brocadiales</taxon>
        <taxon>Candidatus Brocadiaceae</taxon>
        <taxon>Candidatus Brocadia</taxon>
    </lineage>
</organism>
<feature type="transmembrane region" description="Helical" evidence="8">
    <location>
        <begin position="326"/>
        <end position="347"/>
    </location>
</feature>
<feature type="transmembrane region" description="Helical" evidence="8">
    <location>
        <begin position="288"/>
        <end position="306"/>
    </location>
</feature>
<proteinExistence type="inferred from homology"/>
<feature type="transmembrane region" description="Helical" evidence="8">
    <location>
        <begin position="368"/>
        <end position="386"/>
    </location>
</feature>
<evidence type="ECO:0000256" key="3">
    <source>
        <dbReference type="ARBA" id="ARBA00022679"/>
    </source>
</evidence>
<dbReference type="EMBL" id="LAQJ01000222">
    <property type="protein sequence ID" value="KKO19056.1"/>
    <property type="molecule type" value="Genomic_DNA"/>
</dbReference>
<evidence type="ECO:0000256" key="8">
    <source>
        <dbReference type="SAM" id="Phobius"/>
    </source>
</evidence>
<evidence type="ECO:0000256" key="5">
    <source>
        <dbReference type="ARBA" id="ARBA00022989"/>
    </source>
</evidence>
<feature type="transmembrane region" description="Helical" evidence="8">
    <location>
        <begin position="392"/>
        <end position="411"/>
    </location>
</feature>
<name>A0A0M2UVN9_9BACT</name>
<keyword evidence="3" id="KW-0808">Transferase</keyword>
<feature type="transmembrane region" description="Helical" evidence="8">
    <location>
        <begin position="77"/>
        <end position="110"/>
    </location>
</feature>
<dbReference type="Pfam" id="PF09594">
    <property type="entry name" value="GT87"/>
    <property type="match status" value="1"/>
</dbReference>
<comment type="similarity">
    <text evidence="7">Belongs to the glycosyltransferase 87 family.</text>
</comment>
<comment type="subcellular location">
    <subcellularLocation>
        <location evidence="1">Cell membrane</location>
        <topology evidence="1">Multi-pass membrane protein</topology>
    </subcellularLocation>
</comment>
<evidence type="ECO:0000256" key="2">
    <source>
        <dbReference type="ARBA" id="ARBA00022475"/>
    </source>
</evidence>
<dbReference type="GO" id="GO:0005886">
    <property type="term" value="C:plasma membrane"/>
    <property type="evidence" value="ECO:0007669"/>
    <property type="project" value="UniProtKB-SubCell"/>
</dbReference>
<dbReference type="AlphaFoldDB" id="A0A0M2UVN9"/>
<feature type="transmembrane region" description="Helical" evidence="8">
    <location>
        <begin position="196"/>
        <end position="215"/>
    </location>
</feature>
<accession>A0A0M2UVN9</accession>
<sequence>MNLKTNQQKRTYKVLIIIFAVIILVFCVLPVCNYFRGSTKDYGRFYQAGQSMLSGGDIYIKGGETFQFLYPPTAAVLYALMSIFGFLPMIILFVMTNAALWIVSIFLSVYLTTGKIMMQHPLLYLVPTACCIPFVWDIFQLGQPNLWLLACMLGAFVCLQLKKEWPAGVLIAFAASLKAFPILALVYLLYRQRWRASLSTVVFLIFFLAVLPIPFRGVQRNFQDLKTWTNGMVLRYDTGSIAQRPGRGYGWKNQSLIAVANRLLRPVDAFHSKSNPVYVNIANLEFKYLNIIIIATAMGLCLFYIGSMPRPAQRTLHTDSIEYAMLLILILIFTPLSFTYFYVWLLYPLMVAVNTLLSLTYPSRAGNLAFIWFVVCLLLLSFMLPIPGFRWFAAIGSTLGACVLLLGGLGWKLRHS</sequence>
<dbReference type="GO" id="GO:0016758">
    <property type="term" value="F:hexosyltransferase activity"/>
    <property type="evidence" value="ECO:0007669"/>
    <property type="project" value="InterPro"/>
</dbReference>